<dbReference type="AlphaFoldDB" id="A0A2Z3GZ49"/>
<accession>A0A2Z3GZ49</accession>
<dbReference type="RefSeq" id="WP_010050616.1">
    <property type="nucleotide sequence ID" value="NZ_CP025958.1"/>
</dbReference>
<dbReference type="EMBL" id="CP025958">
    <property type="protein sequence ID" value="AWM38718.1"/>
    <property type="molecule type" value="Genomic_DNA"/>
</dbReference>
<evidence type="ECO:0000313" key="1">
    <source>
        <dbReference type="EMBL" id="AWM38718.1"/>
    </source>
</evidence>
<proteinExistence type="predicted"/>
<organism evidence="1 2">
    <name type="scientific">Gemmata obscuriglobus</name>
    <dbReference type="NCBI Taxonomy" id="114"/>
    <lineage>
        <taxon>Bacteria</taxon>
        <taxon>Pseudomonadati</taxon>
        <taxon>Planctomycetota</taxon>
        <taxon>Planctomycetia</taxon>
        <taxon>Gemmatales</taxon>
        <taxon>Gemmataceae</taxon>
        <taxon>Gemmata</taxon>
    </lineage>
</organism>
<dbReference type="KEGG" id="gog:C1280_18130"/>
<sequence length="142" mass="15875">MGANAPPNPDDGGNMRRTKISDQKIAAVAALIVQGNFRYVAGKAVGVPPRTFRDWMKRGKEYPDGLYGQFRIAVIAAEAEAERKAVAAVIAAGQDDAKHLEWWLERKFPERWGKFRGELNDLKREIAELKRQIGETQPSETP</sequence>
<dbReference type="OrthoDB" id="2382297at2"/>
<protein>
    <submittedName>
        <fullName evidence="1">Uncharacterized protein</fullName>
    </submittedName>
</protein>
<reference evidence="1 2" key="1">
    <citation type="submission" date="2018-01" db="EMBL/GenBank/DDBJ databases">
        <title>G. obscuriglobus.</title>
        <authorList>
            <person name="Franke J."/>
            <person name="Blomberg W."/>
            <person name="Selmecki A."/>
        </authorList>
    </citation>
    <scope>NUCLEOTIDE SEQUENCE [LARGE SCALE GENOMIC DNA]</scope>
    <source>
        <strain evidence="1 2">DSM 5831</strain>
    </source>
</reference>
<dbReference type="Proteomes" id="UP000245802">
    <property type="component" value="Chromosome"/>
</dbReference>
<name>A0A2Z3GZ49_9BACT</name>
<keyword evidence="2" id="KW-1185">Reference proteome</keyword>
<evidence type="ECO:0000313" key="2">
    <source>
        <dbReference type="Proteomes" id="UP000245802"/>
    </source>
</evidence>
<gene>
    <name evidence="1" type="ORF">C1280_18130</name>
</gene>